<sequence length="132" mass="14730">GMGGIGKTTLAKSVYEDKDIKRHFDIRAWITVSQSYSMDDLLRMLLQSIGISSTTKEQSAGTFELKDKVRKLLLGKRYLIAIDDIWSTQVWDDLKICFPSEKRNGSRVLLTTRLTNVATHASSGGLPLALKV</sequence>
<dbReference type="PANTHER" id="PTHR36766">
    <property type="entry name" value="PLANT BROAD-SPECTRUM MILDEW RESISTANCE PROTEIN RPW8"/>
    <property type="match status" value="1"/>
</dbReference>
<accession>Q4F952</accession>
<dbReference type="AlphaFoldDB" id="Q4F952"/>
<organism evidence="7">
    <name type="scientific">Ipomoea batatas</name>
    <name type="common">Sweet potato</name>
    <name type="synonym">Convolvulus batatas</name>
    <dbReference type="NCBI Taxonomy" id="4120"/>
    <lineage>
        <taxon>Eukaryota</taxon>
        <taxon>Viridiplantae</taxon>
        <taxon>Streptophyta</taxon>
        <taxon>Embryophyta</taxon>
        <taxon>Tracheophyta</taxon>
        <taxon>Spermatophyta</taxon>
        <taxon>Magnoliopsida</taxon>
        <taxon>eudicotyledons</taxon>
        <taxon>Gunneridae</taxon>
        <taxon>Pentapetalae</taxon>
        <taxon>asterids</taxon>
        <taxon>lamiids</taxon>
        <taxon>Solanales</taxon>
        <taxon>Convolvulaceae</taxon>
        <taxon>Ipomoeeae</taxon>
        <taxon>Ipomoea</taxon>
    </lineage>
</organism>
<dbReference type="Gene3D" id="3.40.50.300">
    <property type="entry name" value="P-loop containing nucleotide triphosphate hydrolases"/>
    <property type="match status" value="1"/>
</dbReference>
<evidence type="ECO:0000313" key="7">
    <source>
        <dbReference type="EMBL" id="AAZ07910.1"/>
    </source>
</evidence>
<dbReference type="GO" id="GO:0006952">
    <property type="term" value="P:defense response"/>
    <property type="evidence" value="ECO:0007669"/>
    <property type="project" value="UniProtKB-KW"/>
</dbReference>
<dbReference type="InterPro" id="IPR002182">
    <property type="entry name" value="NB-ARC"/>
</dbReference>
<evidence type="ECO:0000256" key="2">
    <source>
        <dbReference type="ARBA" id="ARBA00008894"/>
    </source>
</evidence>
<dbReference type="SUPFAM" id="SSF52540">
    <property type="entry name" value="P-loop containing nucleoside triphosphate hydrolases"/>
    <property type="match status" value="1"/>
</dbReference>
<evidence type="ECO:0000256" key="3">
    <source>
        <dbReference type="ARBA" id="ARBA00022741"/>
    </source>
</evidence>
<dbReference type="GO" id="GO:0043531">
    <property type="term" value="F:ADP binding"/>
    <property type="evidence" value="ECO:0007669"/>
    <property type="project" value="InterPro"/>
</dbReference>
<comment type="subcellular location">
    <subcellularLocation>
        <location evidence="1">Plastid</location>
    </subcellularLocation>
</comment>
<name>Q4F952_IPOBA</name>
<feature type="non-terminal residue" evidence="7">
    <location>
        <position position="132"/>
    </location>
</feature>
<reference evidence="7" key="1">
    <citation type="submission" date="2005-06" db="EMBL/GenBank/DDBJ databases">
        <title>Isolation and characterization of disease resistance gene analogs from sweet potato.</title>
        <authorList>
            <person name="Zhu H."/>
            <person name="Lin Q."/>
            <person name="Wang X."/>
            <person name="Jin G."/>
            <person name="Wu W."/>
        </authorList>
    </citation>
    <scope>NUCLEOTIDE SEQUENCE</scope>
</reference>
<keyword evidence="3" id="KW-0547">Nucleotide-binding</keyword>
<dbReference type="GO" id="GO:0009536">
    <property type="term" value="C:plastid"/>
    <property type="evidence" value="ECO:0007669"/>
    <property type="project" value="UniProtKB-SubCell"/>
</dbReference>
<proteinExistence type="inferred from homology"/>
<dbReference type="PANTHER" id="PTHR36766:SF40">
    <property type="entry name" value="DISEASE RESISTANCE PROTEIN RGA3"/>
    <property type="match status" value="1"/>
</dbReference>
<feature type="domain" description="NB-ARC" evidence="6">
    <location>
        <begin position="1"/>
        <end position="122"/>
    </location>
</feature>
<dbReference type="GO" id="GO:0005524">
    <property type="term" value="F:ATP binding"/>
    <property type="evidence" value="ECO:0007669"/>
    <property type="project" value="UniProtKB-KW"/>
</dbReference>
<keyword evidence="5" id="KW-0067">ATP-binding</keyword>
<keyword evidence="4" id="KW-0611">Plant defense</keyword>
<evidence type="ECO:0000256" key="4">
    <source>
        <dbReference type="ARBA" id="ARBA00022821"/>
    </source>
</evidence>
<feature type="non-terminal residue" evidence="7">
    <location>
        <position position="1"/>
    </location>
</feature>
<dbReference type="Pfam" id="PF00931">
    <property type="entry name" value="NB-ARC"/>
    <property type="match status" value="1"/>
</dbReference>
<dbReference type="EMBL" id="DQ099399">
    <property type="protein sequence ID" value="AAZ07910.1"/>
    <property type="molecule type" value="Genomic_DNA"/>
</dbReference>
<evidence type="ECO:0000256" key="1">
    <source>
        <dbReference type="ARBA" id="ARBA00004474"/>
    </source>
</evidence>
<protein>
    <submittedName>
        <fullName evidence="7">NBS-LRR protein</fullName>
    </submittedName>
</protein>
<dbReference type="InterPro" id="IPR027417">
    <property type="entry name" value="P-loop_NTPase"/>
</dbReference>
<dbReference type="FunFam" id="3.40.50.300:FF:001091">
    <property type="entry name" value="Probable disease resistance protein At1g61300"/>
    <property type="match status" value="1"/>
</dbReference>
<evidence type="ECO:0000259" key="6">
    <source>
        <dbReference type="Pfam" id="PF00931"/>
    </source>
</evidence>
<evidence type="ECO:0000256" key="5">
    <source>
        <dbReference type="ARBA" id="ARBA00022840"/>
    </source>
</evidence>
<comment type="similarity">
    <text evidence="2">Belongs to the disease resistance NB-LRR family.</text>
</comment>